<dbReference type="PROSITE" id="PS00398">
    <property type="entry name" value="RECOMBINASES_2"/>
    <property type="match status" value="1"/>
</dbReference>
<dbReference type="GO" id="GO:0015074">
    <property type="term" value="P:DNA integration"/>
    <property type="evidence" value="ECO:0007669"/>
    <property type="project" value="UniProtKB-KW"/>
</dbReference>
<dbReference type="Proteomes" id="UP000017133">
    <property type="component" value="Unassembled WGS sequence"/>
</dbReference>
<dbReference type="GO" id="GO:0000150">
    <property type="term" value="F:DNA strand exchange activity"/>
    <property type="evidence" value="ECO:0007669"/>
    <property type="project" value="InterPro"/>
</dbReference>
<proteinExistence type="inferred from homology"/>
<organism evidence="7 8">
    <name type="scientific">Photorhabdus temperata J3</name>
    <dbReference type="NCBI Taxonomy" id="1389415"/>
    <lineage>
        <taxon>Bacteria</taxon>
        <taxon>Pseudomonadati</taxon>
        <taxon>Pseudomonadota</taxon>
        <taxon>Gammaproteobacteria</taxon>
        <taxon>Enterobacterales</taxon>
        <taxon>Morganellaceae</taxon>
        <taxon>Photorhabdus</taxon>
    </lineage>
</organism>
<evidence type="ECO:0000256" key="5">
    <source>
        <dbReference type="SAM" id="Coils"/>
    </source>
</evidence>
<sequence>MGQDKFLELRKGQLGWDRPARLGFRHNHRQRMRILWLRAEQTPIPVGTGTADKFHPAGKPATSCWKEGCQARDDCLDYLREGDTLVVTRIDRLSRSLRDLQNLVHELEGQNIKLRATEQAIDTSSASGKAFLDMLGVFAEFETRLRQELQREGIAWAKAKGAYKGRKPTAQAKAQQVIELMLAGLTREAVAGQLGIGRASVYRILKTWRLHHPDAILPGERVKPSLSHSEPEAERAMIARCDISAISDATRDCPRLHGYSFAVGTAGHLRPQYAEAGVRLLCRR</sequence>
<keyword evidence="4" id="KW-0233">DNA recombination</keyword>
<comment type="caution">
    <text evidence="7">The sequence shown here is derived from an EMBL/GenBank/DDBJ whole genome shotgun (WGS) entry which is preliminary data.</text>
</comment>
<name>U7QT33_PHOTE</name>
<dbReference type="InterPro" id="IPR009057">
    <property type="entry name" value="Homeodomain-like_sf"/>
</dbReference>
<dbReference type="GO" id="GO:0003677">
    <property type="term" value="F:DNA binding"/>
    <property type="evidence" value="ECO:0007669"/>
    <property type="project" value="UniProtKB-KW"/>
</dbReference>
<accession>U7QT33</accession>
<evidence type="ECO:0000259" key="6">
    <source>
        <dbReference type="PROSITE" id="PS51736"/>
    </source>
</evidence>
<dbReference type="SMART" id="SM00857">
    <property type="entry name" value="Resolvase"/>
    <property type="match status" value="1"/>
</dbReference>
<evidence type="ECO:0000256" key="4">
    <source>
        <dbReference type="ARBA" id="ARBA00023172"/>
    </source>
</evidence>
<dbReference type="InterPro" id="IPR036162">
    <property type="entry name" value="Resolvase-like_N_sf"/>
</dbReference>
<dbReference type="InterPro" id="IPR006120">
    <property type="entry name" value="Resolvase_HTH_dom"/>
</dbReference>
<dbReference type="CDD" id="cd03768">
    <property type="entry name" value="SR_ResInv"/>
    <property type="match status" value="1"/>
</dbReference>
<dbReference type="AlphaFoldDB" id="U7QT33"/>
<dbReference type="PATRIC" id="fig|1389415.4.peg.4317"/>
<dbReference type="PANTHER" id="PTHR30461:SF26">
    <property type="entry name" value="RESOLVASE HOMOLOG YNEB"/>
    <property type="match status" value="1"/>
</dbReference>
<keyword evidence="3" id="KW-0238">DNA-binding</keyword>
<keyword evidence="2" id="KW-0229">DNA integration</keyword>
<protein>
    <submittedName>
        <fullName evidence="7">DNA invertase</fullName>
    </submittedName>
</protein>
<keyword evidence="8" id="KW-1185">Reference proteome</keyword>
<dbReference type="InterPro" id="IPR050639">
    <property type="entry name" value="SSR_resolvase"/>
</dbReference>
<keyword evidence="5" id="KW-0175">Coiled coil</keyword>
<dbReference type="SUPFAM" id="SSF53041">
    <property type="entry name" value="Resolvase-like"/>
    <property type="match status" value="1"/>
</dbReference>
<dbReference type="Pfam" id="PF02796">
    <property type="entry name" value="HTH_7"/>
    <property type="match status" value="1"/>
</dbReference>
<dbReference type="SUPFAM" id="SSF46689">
    <property type="entry name" value="Homeodomain-like"/>
    <property type="match status" value="1"/>
</dbReference>
<feature type="domain" description="Resolvase/invertase-type recombinase catalytic" evidence="6">
    <location>
        <begin position="75"/>
        <end position="161"/>
    </location>
</feature>
<evidence type="ECO:0000256" key="2">
    <source>
        <dbReference type="ARBA" id="ARBA00022908"/>
    </source>
</evidence>
<comment type="similarity">
    <text evidence="1">Belongs to the site-specific recombinase resolvase family.</text>
</comment>
<dbReference type="PROSITE" id="PS51736">
    <property type="entry name" value="RECOMBINASES_3"/>
    <property type="match status" value="1"/>
</dbReference>
<feature type="coiled-coil region" evidence="5">
    <location>
        <begin position="90"/>
        <end position="120"/>
    </location>
</feature>
<dbReference type="Pfam" id="PF00239">
    <property type="entry name" value="Resolvase"/>
    <property type="match status" value="1"/>
</dbReference>
<dbReference type="InterPro" id="IPR006118">
    <property type="entry name" value="Recombinase_CS"/>
</dbReference>
<evidence type="ECO:0000256" key="3">
    <source>
        <dbReference type="ARBA" id="ARBA00023125"/>
    </source>
</evidence>
<evidence type="ECO:0000313" key="7">
    <source>
        <dbReference type="EMBL" id="ERT11018.1"/>
    </source>
</evidence>
<evidence type="ECO:0000256" key="1">
    <source>
        <dbReference type="ARBA" id="ARBA00009913"/>
    </source>
</evidence>
<evidence type="ECO:0000313" key="8">
    <source>
        <dbReference type="Proteomes" id="UP000017133"/>
    </source>
</evidence>
<dbReference type="PANTHER" id="PTHR30461">
    <property type="entry name" value="DNA-INVERTASE FROM LAMBDOID PROPHAGE"/>
    <property type="match status" value="1"/>
</dbReference>
<dbReference type="Gene3D" id="3.40.50.1390">
    <property type="entry name" value="Resolvase, N-terminal catalytic domain"/>
    <property type="match status" value="1"/>
</dbReference>
<gene>
    <name evidence="7" type="ORF">O185_21590</name>
</gene>
<dbReference type="InterPro" id="IPR006119">
    <property type="entry name" value="Resolv_N"/>
</dbReference>
<reference evidence="7 8" key="1">
    <citation type="submission" date="2013-10" db="EMBL/GenBank/DDBJ databases">
        <title>Whole Genome Shotgun Sequence of Photorhabdus temperata J3.</title>
        <authorList>
            <person name="Park G.-S."/>
            <person name="Hong S.-J."/>
            <person name="Shin J.-H."/>
        </authorList>
    </citation>
    <scope>NUCLEOTIDE SEQUENCE [LARGE SCALE GENOMIC DNA]</scope>
    <source>
        <strain evidence="7 8">J3</strain>
    </source>
</reference>
<dbReference type="EMBL" id="AXDT01000236">
    <property type="protein sequence ID" value="ERT11018.1"/>
    <property type="molecule type" value="Genomic_DNA"/>
</dbReference>